<dbReference type="STRING" id="1184609.KILIM_001_00090"/>
<evidence type="ECO:0000313" key="2">
    <source>
        <dbReference type="EMBL" id="GAB94007.1"/>
    </source>
</evidence>
<dbReference type="AlphaFoldDB" id="K6WPE4"/>
<gene>
    <name evidence="2" type="ORF">KILIM_001_00090</name>
</gene>
<proteinExistence type="predicted"/>
<dbReference type="EMBL" id="BAHD01000001">
    <property type="protein sequence ID" value="GAB94007.1"/>
    <property type="molecule type" value="Genomic_DNA"/>
</dbReference>
<evidence type="ECO:0000313" key="3">
    <source>
        <dbReference type="Proteomes" id="UP000008366"/>
    </source>
</evidence>
<dbReference type="eggNOG" id="COG4423">
    <property type="taxonomic scope" value="Bacteria"/>
</dbReference>
<dbReference type="OrthoDB" id="560250at2"/>
<dbReference type="RefSeq" id="WP_006590540.1">
    <property type="nucleotide sequence ID" value="NZ_BAHD01000001.1"/>
</dbReference>
<dbReference type="Proteomes" id="UP000008366">
    <property type="component" value="Unassembled WGS sequence"/>
</dbReference>
<accession>K6WPE4</accession>
<organism evidence="2 3">
    <name type="scientific">Kineosphaera limosa NBRC 100340</name>
    <dbReference type="NCBI Taxonomy" id="1184609"/>
    <lineage>
        <taxon>Bacteria</taxon>
        <taxon>Bacillati</taxon>
        <taxon>Actinomycetota</taxon>
        <taxon>Actinomycetes</taxon>
        <taxon>Micrococcales</taxon>
        <taxon>Dermatophilaceae</taxon>
        <taxon>Kineosphaera</taxon>
    </lineage>
</organism>
<comment type="caution">
    <text evidence="2">The sequence shown here is derived from an EMBL/GenBank/DDBJ whole genome shotgun (WGS) entry which is preliminary data.</text>
</comment>
<keyword evidence="1" id="KW-1277">Toxin-antitoxin system</keyword>
<name>K6WPE4_9MICO</name>
<evidence type="ECO:0008006" key="4">
    <source>
        <dbReference type="Google" id="ProtNLM"/>
    </source>
</evidence>
<reference evidence="2 3" key="1">
    <citation type="submission" date="2012-08" db="EMBL/GenBank/DDBJ databases">
        <title>Whole genome shotgun sequence of Kineosphaera limosa NBRC 100340.</title>
        <authorList>
            <person name="Yoshida I."/>
            <person name="Isaki S."/>
            <person name="Hosoyama A."/>
            <person name="Tsuchikane K."/>
            <person name="Katsumata H."/>
            <person name="Ando Y."/>
            <person name="Ohji S."/>
            <person name="Hamada M."/>
            <person name="Tamura T."/>
            <person name="Yamazoe A."/>
            <person name="Yamazaki S."/>
            <person name="Fujita N."/>
        </authorList>
    </citation>
    <scope>NUCLEOTIDE SEQUENCE [LARGE SCALE GENOMIC DNA]</scope>
    <source>
        <strain evidence="2 3">NBRC 100340</strain>
    </source>
</reference>
<dbReference type="Pfam" id="PF07704">
    <property type="entry name" value="PSK_trans_fac"/>
    <property type="match status" value="1"/>
</dbReference>
<evidence type="ECO:0000256" key="1">
    <source>
        <dbReference type="ARBA" id="ARBA00022649"/>
    </source>
</evidence>
<keyword evidence="3" id="KW-1185">Reference proteome</keyword>
<dbReference type="InterPro" id="IPR011660">
    <property type="entry name" value="VapB-like"/>
</dbReference>
<sequence length="94" mass="10355">MGLNIKNERVHALARRAAAVTGQSQTSAIEEALLLLLSQHGVDPAQDRRAQRLDVINRRLARIDVEVSRTTSGPDAPDITRVEDLYDDVTGLPR</sequence>
<protein>
    <recommendedName>
        <fullName evidence="4">Antitoxin</fullName>
    </recommendedName>
</protein>